<feature type="region of interest" description="Disordered" evidence="1">
    <location>
        <begin position="45"/>
        <end position="73"/>
    </location>
</feature>
<sequence length="468" mass="51536">MFSGLKPSHVVRRILLPSLWRSSGLVIPDNNAHTDLAPHKPQWLPSRQGCTSHRRSVSLPRKEGKVSGTQHGVNTKSGAAERLVVLAFQTWSRETGGCSPEEFMQGVRQSYRCLGVLLQTLSEAVLQQKPIGKAISLENALIKLKTLLVSSYGVAVDPIEREMRALKTSGEETANVCKVVGGLLTQVLPLSQSLAESIYTTWNEQRTFDSNLFCIASPNDYVLTTKMVFFHASMNTTAVAMAKGATPEPAAAEHGGPSPECDVDQSAITAGEGLREVRVYKAPKSPSAGVVERDPVLPAFTGPEQNVVGKKGGGEEEKQEMFKVLVFKEMVLKPIPASAPAVVLTTVDVVAPPQRYYQLFDWFYKRIVGHENEYERIEVARTCARSSARSVIVFLDFLKRMFTGNPIEIECDRVTDSMHGGATDLSNCPPAMRKMLCFYMDNDRRWILFDVVAMGHVLTPLDLNGVKE</sequence>
<gene>
    <name evidence="2" type="ORF">TVY486_1104080</name>
</gene>
<dbReference type="OMA" id="FMQGVRQ"/>
<accession>G0UAT7</accession>
<organism evidence="2">
    <name type="scientific">Trypanosoma vivax (strain Y486)</name>
    <dbReference type="NCBI Taxonomy" id="1055687"/>
    <lineage>
        <taxon>Eukaryota</taxon>
        <taxon>Discoba</taxon>
        <taxon>Euglenozoa</taxon>
        <taxon>Kinetoplastea</taxon>
        <taxon>Metakinetoplastina</taxon>
        <taxon>Trypanosomatida</taxon>
        <taxon>Trypanosomatidae</taxon>
        <taxon>Trypanosoma</taxon>
        <taxon>Duttonella</taxon>
    </lineage>
</organism>
<evidence type="ECO:0000256" key="1">
    <source>
        <dbReference type="SAM" id="MobiDB-lite"/>
    </source>
</evidence>
<reference evidence="2" key="1">
    <citation type="journal article" date="2012" name="Proc. Natl. Acad. Sci. U.S.A.">
        <title>Antigenic diversity is generated by distinct evolutionary mechanisms in African trypanosome species.</title>
        <authorList>
            <person name="Jackson A.P."/>
            <person name="Berry A."/>
            <person name="Aslett M."/>
            <person name="Allison H.C."/>
            <person name="Burton P."/>
            <person name="Vavrova-Anderson J."/>
            <person name="Brown R."/>
            <person name="Browne H."/>
            <person name="Corton N."/>
            <person name="Hauser H."/>
            <person name="Gamble J."/>
            <person name="Gilderthorp R."/>
            <person name="Marcello L."/>
            <person name="McQuillan J."/>
            <person name="Otto T.D."/>
            <person name="Quail M.A."/>
            <person name="Sanders M.J."/>
            <person name="van Tonder A."/>
            <person name="Ginger M.L."/>
            <person name="Field M.C."/>
            <person name="Barry J.D."/>
            <person name="Hertz-Fowler C."/>
            <person name="Berriman M."/>
        </authorList>
    </citation>
    <scope>NUCLEOTIDE SEQUENCE</scope>
    <source>
        <strain evidence="2">Y486</strain>
    </source>
</reference>
<dbReference type="VEuPathDB" id="TriTrypDB:TvY486_1104080"/>
<dbReference type="AlphaFoldDB" id="G0UAT7"/>
<dbReference type="EMBL" id="HE573027">
    <property type="protein sequence ID" value="CCC52924.1"/>
    <property type="molecule type" value="Genomic_DNA"/>
</dbReference>
<proteinExistence type="predicted"/>
<evidence type="ECO:0000313" key="2">
    <source>
        <dbReference type="EMBL" id="CCC52924.1"/>
    </source>
</evidence>
<protein>
    <submittedName>
        <fullName evidence="2">Uncharacterized protein</fullName>
    </submittedName>
</protein>
<name>G0UAT7_TRYVY</name>